<dbReference type="PANTHER" id="PTHR11360:SF304">
    <property type="entry name" value="MFS DOMAIN-CONTAINING PROTEIN"/>
    <property type="match status" value="1"/>
</dbReference>
<evidence type="ECO:0000256" key="3">
    <source>
        <dbReference type="ARBA" id="ARBA00022989"/>
    </source>
</evidence>
<sequence length="475" mass="49516">MTSTDLPTSVPYREVTDRNGRVYRIGESDVDIMGRSRIWMVVLPWVGMTGIGAAAYAFASAQDTLHTAQLWRDGHIYRLLGVWVFFQAAVAFPAGRLRESGRLPARAAMAAGACAMLLGSLATAFAPHSTVGLLGFGVCGGIGAGLVHATCVTMAGKWYPERRGAGTGFVSGGFAYGAVPFLFLFTSVPGPSGHTVVLTALGVGLCLVVAAVGGFFEDPPQNWWPAHTVPVPGAVLRPGRKNPVPDTRDAWIRRAPERNPPAVRQYTPREAARAPALWLLWLCLPGTALIDVFGIAFQLPFGADMGFAGGVVATAMSLTAIVSGTGAGVIGWISDRHGRRTTLVVVCAVLGAAQFGVLVSGQAGSMPFFLVCSMVSGFAGGAVLPLIAAMTADFFGENHSATHYGMVYSSNLISGLVASGLGAVVVGEWNYHGAFVLAGSVGLASAVLALFLKAPGRPDARRIVPNPHPLGEEMA</sequence>
<evidence type="ECO:0000259" key="6">
    <source>
        <dbReference type="PROSITE" id="PS50850"/>
    </source>
</evidence>
<feature type="transmembrane region" description="Helical" evidence="5">
    <location>
        <begin position="404"/>
        <end position="425"/>
    </location>
</feature>
<keyword evidence="2 5" id="KW-0812">Transmembrane</keyword>
<dbReference type="Gene3D" id="1.20.1250.20">
    <property type="entry name" value="MFS general substrate transporter like domains"/>
    <property type="match status" value="2"/>
</dbReference>
<evidence type="ECO:0000256" key="4">
    <source>
        <dbReference type="ARBA" id="ARBA00023136"/>
    </source>
</evidence>
<feature type="transmembrane region" description="Helical" evidence="5">
    <location>
        <begin position="107"/>
        <end position="127"/>
    </location>
</feature>
<evidence type="ECO:0000313" key="7">
    <source>
        <dbReference type="EMBL" id="MDT0465116.1"/>
    </source>
</evidence>
<dbReference type="PROSITE" id="PS50850">
    <property type="entry name" value="MFS"/>
    <property type="match status" value="1"/>
</dbReference>
<dbReference type="CDD" id="cd17353">
    <property type="entry name" value="MFS_OFA_like"/>
    <property type="match status" value="1"/>
</dbReference>
<proteinExistence type="predicted"/>
<protein>
    <submittedName>
        <fullName evidence="7">OFA family MFS transporter</fullName>
    </submittedName>
</protein>
<dbReference type="Proteomes" id="UP001183809">
    <property type="component" value="Unassembled WGS sequence"/>
</dbReference>
<comment type="caution">
    <text evidence="7">The sequence shown here is derived from an EMBL/GenBank/DDBJ whole genome shotgun (WGS) entry which is preliminary data.</text>
</comment>
<feature type="transmembrane region" description="Helical" evidence="5">
    <location>
        <begin position="194"/>
        <end position="216"/>
    </location>
</feature>
<feature type="transmembrane region" description="Helical" evidence="5">
    <location>
        <begin position="76"/>
        <end position="95"/>
    </location>
</feature>
<feature type="transmembrane region" description="Helical" evidence="5">
    <location>
        <begin position="431"/>
        <end position="452"/>
    </location>
</feature>
<dbReference type="EMBL" id="JAVREY010000021">
    <property type="protein sequence ID" value="MDT0465116.1"/>
    <property type="molecule type" value="Genomic_DNA"/>
</dbReference>
<dbReference type="InterPro" id="IPR050327">
    <property type="entry name" value="Proton-linked_MCT"/>
</dbReference>
<dbReference type="InterPro" id="IPR036259">
    <property type="entry name" value="MFS_trans_sf"/>
</dbReference>
<feature type="transmembrane region" description="Helical" evidence="5">
    <location>
        <begin position="342"/>
        <end position="362"/>
    </location>
</feature>
<dbReference type="InterPro" id="IPR011701">
    <property type="entry name" value="MFS"/>
</dbReference>
<dbReference type="SUPFAM" id="SSF103473">
    <property type="entry name" value="MFS general substrate transporter"/>
    <property type="match status" value="1"/>
</dbReference>
<dbReference type="PANTHER" id="PTHR11360">
    <property type="entry name" value="MONOCARBOXYLATE TRANSPORTER"/>
    <property type="match status" value="1"/>
</dbReference>
<dbReference type="InterPro" id="IPR020846">
    <property type="entry name" value="MFS_dom"/>
</dbReference>
<name>A0ABU2TW21_9ACTN</name>
<feature type="transmembrane region" description="Helical" evidence="5">
    <location>
        <begin position="38"/>
        <end position="56"/>
    </location>
</feature>
<feature type="transmembrane region" description="Helical" evidence="5">
    <location>
        <begin position="368"/>
        <end position="392"/>
    </location>
</feature>
<dbReference type="Pfam" id="PF07690">
    <property type="entry name" value="MFS_1"/>
    <property type="match status" value="1"/>
</dbReference>
<evidence type="ECO:0000313" key="8">
    <source>
        <dbReference type="Proteomes" id="UP001183809"/>
    </source>
</evidence>
<feature type="transmembrane region" description="Helical" evidence="5">
    <location>
        <begin position="278"/>
        <end position="301"/>
    </location>
</feature>
<feature type="transmembrane region" description="Helical" evidence="5">
    <location>
        <begin position="307"/>
        <end position="330"/>
    </location>
</feature>
<comment type="subcellular location">
    <subcellularLocation>
        <location evidence="1">Cell membrane</location>
        <topology evidence="1">Multi-pass membrane protein</topology>
    </subcellularLocation>
</comment>
<keyword evidence="4 5" id="KW-0472">Membrane</keyword>
<evidence type="ECO:0000256" key="2">
    <source>
        <dbReference type="ARBA" id="ARBA00022692"/>
    </source>
</evidence>
<evidence type="ECO:0000256" key="1">
    <source>
        <dbReference type="ARBA" id="ARBA00004651"/>
    </source>
</evidence>
<keyword evidence="8" id="KW-1185">Reference proteome</keyword>
<feature type="transmembrane region" description="Helical" evidence="5">
    <location>
        <begin position="133"/>
        <end position="156"/>
    </location>
</feature>
<organism evidence="7 8">
    <name type="scientific">Streptomyces gibsoniae</name>
    <dbReference type="NCBI Taxonomy" id="3075529"/>
    <lineage>
        <taxon>Bacteria</taxon>
        <taxon>Bacillati</taxon>
        <taxon>Actinomycetota</taxon>
        <taxon>Actinomycetes</taxon>
        <taxon>Kitasatosporales</taxon>
        <taxon>Streptomycetaceae</taxon>
        <taxon>Streptomyces</taxon>
    </lineage>
</organism>
<feature type="transmembrane region" description="Helical" evidence="5">
    <location>
        <begin position="168"/>
        <end position="188"/>
    </location>
</feature>
<evidence type="ECO:0000256" key="5">
    <source>
        <dbReference type="SAM" id="Phobius"/>
    </source>
</evidence>
<accession>A0ABU2TW21</accession>
<feature type="domain" description="Major facilitator superfamily (MFS) profile" evidence="6">
    <location>
        <begin position="271"/>
        <end position="475"/>
    </location>
</feature>
<gene>
    <name evidence="7" type="ORF">RM764_19230</name>
</gene>
<dbReference type="RefSeq" id="WP_311696609.1">
    <property type="nucleotide sequence ID" value="NZ_JAVREY010000021.1"/>
</dbReference>
<keyword evidence="3 5" id="KW-1133">Transmembrane helix</keyword>
<reference evidence="8" key="1">
    <citation type="submission" date="2023-07" db="EMBL/GenBank/DDBJ databases">
        <title>30 novel species of actinomycetes from the DSMZ collection.</title>
        <authorList>
            <person name="Nouioui I."/>
        </authorList>
    </citation>
    <scope>NUCLEOTIDE SEQUENCE [LARGE SCALE GENOMIC DNA]</scope>
    <source>
        <strain evidence="8">DSM 41699</strain>
    </source>
</reference>